<dbReference type="InterPro" id="IPR000742">
    <property type="entry name" value="EGF"/>
</dbReference>
<dbReference type="SMART" id="SM00181">
    <property type="entry name" value="EGF"/>
    <property type="match status" value="1"/>
</dbReference>
<keyword evidence="1" id="KW-0245">EGF-like domain</keyword>
<comment type="caution">
    <text evidence="1">Lacks conserved residue(s) required for the propagation of feature annotation.</text>
</comment>
<evidence type="ECO:0000256" key="1">
    <source>
        <dbReference type="PROSITE-ProRule" id="PRU00076"/>
    </source>
</evidence>
<evidence type="ECO:0000313" key="2">
    <source>
        <dbReference type="EMBL" id="CAD7223209.1"/>
    </source>
</evidence>
<dbReference type="Gene3D" id="2.10.25.10">
    <property type="entry name" value="Laminin"/>
    <property type="match status" value="1"/>
</dbReference>
<accession>A0A7R8W1Q9</accession>
<feature type="disulfide bond" evidence="1">
    <location>
        <begin position="214"/>
        <end position="223"/>
    </location>
</feature>
<dbReference type="GO" id="GO:0007173">
    <property type="term" value="P:epidermal growth factor receptor signaling pathway"/>
    <property type="evidence" value="ECO:0007669"/>
    <property type="project" value="InterPro"/>
</dbReference>
<dbReference type="EMBL" id="OB660168">
    <property type="protein sequence ID" value="CAD7223209.1"/>
    <property type="molecule type" value="Genomic_DNA"/>
</dbReference>
<name>A0A7R8W1Q9_9CRUS</name>
<sequence length="359" mass="39637">MWIRTTLRFFEDGRRRPSSRPPSPSAPRAFPPEAMCSCPVAPAALPSAVPCICAVLRSEPSNNTSTAHAHKCHSPLEETTPSLLPTAILPFFSSRLCYRIRHRKTRRSVSLLTSSFGVPLSTFPFDTTRLTSWTVAGLRLLFIIAMILSQLCLPVDACSARSTPKPRPHTPTMRPNITFQTYACPDAYAAWYCLNGATCFTVKIGEALLYNCECSDGFMGQRCEFKDLKGYYPREKVMLETASIAGGATLAVVMVVVVCSALYVYMEKKKKELAMRNLENGQSSTTSLPVSSRTSMASSRSVVLEYMDLVYNLQHQPADAIGQQIKRSHPLTGPDEELVMSCSCSEEGSREKPLILEPC</sequence>
<dbReference type="OrthoDB" id="6233064at2759"/>
<dbReference type="PROSITE" id="PS01186">
    <property type="entry name" value="EGF_2"/>
    <property type="match status" value="1"/>
</dbReference>
<dbReference type="CDD" id="cd00054">
    <property type="entry name" value="EGF_CA"/>
    <property type="match status" value="1"/>
</dbReference>
<dbReference type="InterPro" id="IPR043403">
    <property type="entry name" value="Gurken/Spitz"/>
</dbReference>
<dbReference type="AlphaFoldDB" id="A0A7R8W1Q9"/>
<proteinExistence type="predicted"/>
<dbReference type="PANTHER" id="PTHR12332:SF1">
    <property type="entry name" value="KEREN-RELATED"/>
    <property type="match status" value="1"/>
</dbReference>
<dbReference type="SUPFAM" id="SSF57196">
    <property type="entry name" value="EGF/Laminin"/>
    <property type="match status" value="1"/>
</dbReference>
<dbReference type="GO" id="GO:0048018">
    <property type="term" value="F:receptor ligand activity"/>
    <property type="evidence" value="ECO:0007669"/>
    <property type="project" value="InterPro"/>
</dbReference>
<gene>
    <name evidence="2" type="ORF">CTOB1V02_LOCUS1199</name>
</gene>
<keyword evidence="1" id="KW-1015">Disulfide bond</keyword>
<dbReference type="PROSITE" id="PS50026">
    <property type="entry name" value="EGF_3"/>
    <property type="match status" value="1"/>
</dbReference>
<dbReference type="PANTHER" id="PTHR12332">
    <property type="entry name" value="KEREN-RELATED"/>
    <property type="match status" value="1"/>
</dbReference>
<dbReference type="PROSITE" id="PS00022">
    <property type="entry name" value="EGF_1"/>
    <property type="match status" value="1"/>
</dbReference>
<protein>
    <submittedName>
        <fullName evidence="2">Uncharacterized protein</fullName>
    </submittedName>
</protein>
<dbReference type="GO" id="GO:0005154">
    <property type="term" value="F:epidermal growth factor receptor binding"/>
    <property type="evidence" value="ECO:0007669"/>
    <property type="project" value="InterPro"/>
</dbReference>
<reference evidence="2" key="1">
    <citation type="submission" date="2020-11" db="EMBL/GenBank/DDBJ databases">
        <authorList>
            <person name="Tran Van P."/>
        </authorList>
    </citation>
    <scope>NUCLEOTIDE SEQUENCE</scope>
</reference>
<organism evidence="2">
    <name type="scientific">Cyprideis torosa</name>
    <dbReference type="NCBI Taxonomy" id="163714"/>
    <lineage>
        <taxon>Eukaryota</taxon>
        <taxon>Metazoa</taxon>
        <taxon>Ecdysozoa</taxon>
        <taxon>Arthropoda</taxon>
        <taxon>Crustacea</taxon>
        <taxon>Oligostraca</taxon>
        <taxon>Ostracoda</taxon>
        <taxon>Podocopa</taxon>
        <taxon>Podocopida</taxon>
        <taxon>Cytherocopina</taxon>
        <taxon>Cytheroidea</taxon>
        <taxon>Cytherideidae</taxon>
        <taxon>Cyprideis</taxon>
    </lineage>
</organism>